<keyword evidence="4" id="KW-1185">Reference proteome</keyword>
<feature type="region of interest" description="Disordered" evidence="2">
    <location>
        <begin position="121"/>
        <end position="257"/>
    </location>
</feature>
<name>A0A9W8YNQ3_9PEZI</name>
<keyword evidence="1" id="KW-0175">Coiled coil</keyword>
<feature type="compositionally biased region" description="Low complexity" evidence="2">
    <location>
        <begin position="976"/>
        <end position="986"/>
    </location>
</feature>
<feature type="compositionally biased region" description="Polar residues" evidence="2">
    <location>
        <begin position="407"/>
        <end position="418"/>
    </location>
</feature>
<feature type="compositionally biased region" description="Low complexity" evidence="2">
    <location>
        <begin position="799"/>
        <end position="817"/>
    </location>
</feature>
<dbReference type="AlphaFoldDB" id="A0A9W8YNQ3"/>
<evidence type="ECO:0000313" key="4">
    <source>
        <dbReference type="Proteomes" id="UP001140453"/>
    </source>
</evidence>
<feature type="compositionally biased region" description="Polar residues" evidence="2">
    <location>
        <begin position="561"/>
        <end position="572"/>
    </location>
</feature>
<dbReference type="OrthoDB" id="5234071at2759"/>
<feature type="region of interest" description="Disordered" evidence="2">
    <location>
        <begin position="1"/>
        <end position="27"/>
    </location>
</feature>
<feature type="region of interest" description="Disordered" evidence="2">
    <location>
        <begin position="475"/>
        <end position="503"/>
    </location>
</feature>
<feature type="region of interest" description="Disordered" evidence="2">
    <location>
        <begin position="971"/>
        <end position="1006"/>
    </location>
</feature>
<evidence type="ECO:0000313" key="3">
    <source>
        <dbReference type="EMBL" id="KAJ4386842.1"/>
    </source>
</evidence>
<evidence type="ECO:0000256" key="1">
    <source>
        <dbReference type="SAM" id="Coils"/>
    </source>
</evidence>
<proteinExistence type="predicted"/>
<feature type="region of interest" description="Disordered" evidence="2">
    <location>
        <begin position="41"/>
        <end position="73"/>
    </location>
</feature>
<feature type="region of interest" description="Disordered" evidence="2">
    <location>
        <begin position="691"/>
        <end position="869"/>
    </location>
</feature>
<sequence length="1014" mass="108697">MVSFFGLKFGADKRKKRAGAPPQLSPQWNQTEEYIGRRESYFPLHGGGINRPRTSQGTHGPRGLYPGDPLSQQSDADFKGIRAVLLGTTAAVPAGTGPVLSPTLKTFSSDSNLRVSMGTRNLSSTSLYTPPKRLGEASNEMGPRPGTAHSMRGFGAQKPSLPLQLPNVSTSAVGAAPKSPLEQSSLPSPGYCGSESSLGTARENGNEKPNLHIDLPNASTTTFGGTPKSPLGQYELPSPLKSPLKSDTESLLGDDPGKIVDEIAARINREEKPPPPLGFEERRRLEAELEEQKKKLEAAKKKLELARLQMAYPSPPASVESERDALAPAPGRKASIGMQATSHQDEHLSSVAADMTLTPSSPASVKSDGVSFTDTKRTSGSLPTIEASLQSPSLPPNTNRSVEESTEQTGANEKQSLDLQMLRPRHSHETSQDTTGTGTSAATRSPLFQQMTPFDIHSDEEYDEEEHMIDYRAANAPYGLPSPPLSHHQRPSKEDNNQGVVEEEEGLPVLRIVQAKRDTTLVGTRGRTSLGLQIEEFEKSLQQAQAMSALENRPEVVIRSRANSNASSTYSDLSDAEESPLVLEPPLISPKPFPLSPRPMGPRTSTPSENTPKGRPLLEVRAESPFGSFFDSFALETAGMEDAPTTPPAARPRPRLGAVNPSRPTLGEYGPVKVNTVAALAGRRVQRPSLDKYDVAPPRSVNNSFDMDSPILKDVRQTRSPGHGGDMTDGLSSTATSCATSPMAGGVGSYSVFSPPPPIKQRPIIQPPRSATTKPEWYGPAPSAPPTSPLPIPDKSGATTPRRIPTTPQPSLTPTTPGLRTSPSIVPDLTNNPNWPLPAPSGFASPPDGGFAARRSLHRDGRAPPPAPINIMATRYAEEVGGEGGPWTPKAATPKVAGGADSVGFEIRSDFSDWKEEPAPYQRNMVADEGNVAGIGLARGLSIKYDKVRERERRVRGHDQKKRMAIVTVDEETVATPGPSSPTTTGESFDRLRRPNHGLKSPMGFADEQGIRFI</sequence>
<comment type="caution">
    <text evidence="3">The sequence shown here is derived from an EMBL/GenBank/DDBJ whole genome shotgun (WGS) entry which is preliminary data.</text>
</comment>
<feature type="compositionally biased region" description="Pro residues" evidence="2">
    <location>
        <begin position="587"/>
        <end position="600"/>
    </location>
</feature>
<dbReference type="Proteomes" id="UP001140453">
    <property type="component" value="Unassembled WGS sequence"/>
</dbReference>
<dbReference type="EMBL" id="JAPEVB010000006">
    <property type="protein sequence ID" value="KAJ4386842.1"/>
    <property type="molecule type" value="Genomic_DNA"/>
</dbReference>
<protein>
    <submittedName>
        <fullName evidence="3">Uncharacterized protein</fullName>
    </submittedName>
</protein>
<feature type="region of interest" description="Disordered" evidence="2">
    <location>
        <begin position="561"/>
        <end position="621"/>
    </location>
</feature>
<evidence type="ECO:0000256" key="2">
    <source>
        <dbReference type="SAM" id="MobiDB-lite"/>
    </source>
</evidence>
<feature type="region of interest" description="Disordered" evidence="2">
    <location>
        <begin position="314"/>
        <end position="451"/>
    </location>
</feature>
<feature type="compositionally biased region" description="Polar residues" evidence="2">
    <location>
        <begin position="730"/>
        <end position="740"/>
    </location>
</feature>
<reference evidence="3" key="1">
    <citation type="submission" date="2022-10" db="EMBL/GenBank/DDBJ databases">
        <title>Tapping the CABI collections for fungal endophytes: first genome assemblies for Collariella, Neodidymelliopsis, Ascochyta clinopodiicola, Didymella pomorum, Didymosphaeria variabile, Neocosmospora piperis and Neocucurbitaria cava.</title>
        <authorList>
            <person name="Hill R."/>
        </authorList>
    </citation>
    <scope>NUCLEOTIDE SEQUENCE</scope>
    <source>
        <strain evidence="3">IMI 355082</strain>
    </source>
</reference>
<gene>
    <name evidence="3" type="ORF">N0V93_009740</name>
</gene>
<organism evidence="3 4">
    <name type="scientific">Gnomoniopsis smithogilvyi</name>
    <dbReference type="NCBI Taxonomy" id="1191159"/>
    <lineage>
        <taxon>Eukaryota</taxon>
        <taxon>Fungi</taxon>
        <taxon>Dikarya</taxon>
        <taxon>Ascomycota</taxon>
        <taxon>Pezizomycotina</taxon>
        <taxon>Sordariomycetes</taxon>
        <taxon>Sordariomycetidae</taxon>
        <taxon>Diaporthales</taxon>
        <taxon>Gnomoniaceae</taxon>
        <taxon>Gnomoniopsis</taxon>
    </lineage>
</organism>
<feature type="compositionally biased region" description="Low complexity" evidence="2">
    <location>
        <begin position="432"/>
        <end position="443"/>
    </location>
</feature>
<feature type="region of interest" description="Disordered" evidence="2">
    <location>
        <begin position="641"/>
        <end position="670"/>
    </location>
</feature>
<feature type="compositionally biased region" description="Pro residues" evidence="2">
    <location>
        <begin position="782"/>
        <end position="792"/>
    </location>
</feature>
<feature type="compositionally biased region" description="Polar residues" evidence="2">
    <location>
        <begin position="357"/>
        <end position="400"/>
    </location>
</feature>
<feature type="coiled-coil region" evidence="1">
    <location>
        <begin position="279"/>
        <end position="309"/>
    </location>
</feature>
<feature type="compositionally biased region" description="Polar residues" evidence="2">
    <location>
        <begin position="818"/>
        <end position="834"/>
    </location>
</feature>
<accession>A0A9W8YNQ3</accession>